<evidence type="ECO:0000313" key="2">
    <source>
        <dbReference type="EMBL" id="OPJ62830.1"/>
    </source>
</evidence>
<comment type="caution">
    <text evidence="2">The sequence shown here is derived from an EMBL/GenBank/DDBJ whole genome shotgun (WGS) entry which is preliminary data.</text>
</comment>
<sequence>MRILIGQPIHESGVKQLEREIQNNKGIDIVLYPEGYLTNEKALDDACKISRDYNITIITSYRHENRDRAVIISNKGEKVLERAKTPPAEEEKLYRPLAIEYNEITIGYLLCMEILKGARDLKEVNIKINFIAHPIGVGMFSDEQFEEWISEAKKIAKTYNTIIVGTSHADGSYRNCGISIPISYYIDSNGEPIFISKSDTRTRLVDLNTGVVEFTRNL</sequence>
<dbReference type="AlphaFoldDB" id="A0A1V4ISP2"/>
<dbReference type="PROSITE" id="PS50263">
    <property type="entry name" value="CN_HYDROLASE"/>
    <property type="match status" value="1"/>
</dbReference>
<proteinExistence type="predicted"/>
<dbReference type="InterPro" id="IPR036526">
    <property type="entry name" value="C-N_Hydrolase_sf"/>
</dbReference>
<evidence type="ECO:0000313" key="5">
    <source>
        <dbReference type="Proteomes" id="UP000265930"/>
    </source>
</evidence>
<evidence type="ECO:0000313" key="3">
    <source>
        <dbReference type="EMBL" id="RII33135.1"/>
    </source>
</evidence>
<dbReference type="OrthoDB" id="1894469at2"/>
<gene>
    <name evidence="2" type="ORF">CLCHR_18900</name>
    <name evidence="3" type="ORF">D2A34_20115</name>
</gene>
<dbReference type="RefSeq" id="WP_079439451.1">
    <property type="nucleotide sequence ID" value="NZ_MZGT01000021.1"/>
</dbReference>
<reference evidence="3 5" key="2">
    <citation type="submission" date="2018-08" db="EMBL/GenBank/DDBJ databases">
        <title>Genome of Clostridium chromiireducens C1, DSM12136.</title>
        <authorList>
            <person name="Xing M."/>
            <person name="Wei Y."/>
            <person name="Ang E.L."/>
            <person name="Zhao H."/>
            <person name="Zhang Y."/>
        </authorList>
    </citation>
    <scope>NUCLEOTIDE SEQUENCE [LARGE SCALE GENOMIC DNA]</scope>
    <source>
        <strain evidence="3 5">C1</strain>
    </source>
</reference>
<dbReference type="STRING" id="225345.CLCHR_18900"/>
<dbReference type="Proteomes" id="UP000265930">
    <property type="component" value="Unassembled WGS sequence"/>
</dbReference>
<organism evidence="2 4">
    <name type="scientific">Clostridium chromiireducens</name>
    <dbReference type="NCBI Taxonomy" id="225345"/>
    <lineage>
        <taxon>Bacteria</taxon>
        <taxon>Bacillati</taxon>
        <taxon>Bacillota</taxon>
        <taxon>Clostridia</taxon>
        <taxon>Eubacteriales</taxon>
        <taxon>Clostridiaceae</taxon>
        <taxon>Clostridium</taxon>
    </lineage>
</organism>
<keyword evidence="4" id="KW-1185">Reference proteome</keyword>
<dbReference type="EMBL" id="MZGT01000021">
    <property type="protein sequence ID" value="OPJ62830.1"/>
    <property type="molecule type" value="Genomic_DNA"/>
</dbReference>
<reference evidence="2 4" key="1">
    <citation type="submission" date="2017-03" db="EMBL/GenBank/DDBJ databases">
        <title>Genome sequence of Clostridium chromiireducens DSM 23318.</title>
        <authorList>
            <person name="Poehlein A."/>
            <person name="Daniel R."/>
        </authorList>
    </citation>
    <scope>NUCLEOTIDE SEQUENCE [LARGE SCALE GENOMIC DNA]</scope>
    <source>
        <strain evidence="2 4">DSM 23318</strain>
    </source>
</reference>
<evidence type="ECO:0000259" key="1">
    <source>
        <dbReference type="PROSITE" id="PS50263"/>
    </source>
</evidence>
<dbReference type="Gene3D" id="3.60.110.10">
    <property type="entry name" value="Carbon-nitrogen hydrolase"/>
    <property type="match status" value="1"/>
</dbReference>
<feature type="domain" description="CN hydrolase" evidence="1">
    <location>
        <begin position="1"/>
        <end position="216"/>
    </location>
</feature>
<accession>A0A1V4ISP2</accession>
<protein>
    <recommendedName>
        <fullName evidence="1">CN hydrolase domain-containing protein</fullName>
    </recommendedName>
</protein>
<dbReference type="SUPFAM" id="SSF56317">
    <property type="entry name" value="Carbon-nitrogen hydrolase"/>
    <property type="match status" value="1"/>
</dbReference>
<dbReference type="EMBL" id="QXDJ01000005">
    <property type="protein sequence ID" value="RII33135.1"/>
    <property type="molecule type" value="Genomic_DNA"/>
</dbReference>
<dbReference type="InterPro" id="IPR003010">
    <property type="entry name" value="C-N_Hydrolase"/>
</dbReference>
<evidence type="ECO:0000313" key="4">
    <source>
        <dbReference type="Proteomes" id="UP000191056"/>
    </source>
</evidence>
<name>A0A1V4ISP2_9CLOT</name>
<dbReference type="Proteomes" id="UP000191056">
    <property type="component" value="Unassembled WGS sequence"/>
</dbReference>